<reference evidence="2 3" key="1">
    <citation type="journal article" date="2015" name="Proc. Natl. Acad. Sci. U.S.A.">
        <title>The resurrection genome of Boea hygrometrica: A blueprint for survival of dehydration.</title>
        <authorList>
            <person name="Xiao L."/>
            <person name="Yang G."/>
            <person name="Zhang L."/>
            <person name="Yang X."/>
            <person name="Zhao S."/>
            <person name="Ji Z."/>
            <person name="Zhou Q."/>
            <person name="Hu M."/>
            <person name="Wang Y."/>
            <person name="Chen M."/>
            <person name="Xu Y."/>
            <person name="Jin H."/>
            <person name="Xiao X."/>
            <person name="Hu G."/>
            <person name="Bao F."/>
            <person name="Hu Y."/>
            <person name="Wan P."/>
            <person name="Li L."/>
            <person name="Deng X."/>
            <person name="Kuang T."/>
            <person name="Xiang C."/>
            <person name="Zhu J.K."/>
            <person name="Oliver M.J."/>
            <person name="He Y."/>
        </authorList>
    </citation>
    <scope>NUCLEOTIDE SEQUENCE [LARGE SCALE GENOMIC DNA]</scope>
    <source>
        <strain evidence="3">cv. XS01</strain>
    </source>
</reference>
<name>A0A2Z7C1E1_9LAMI</name>
<dbReference type="Proteomes" id="UP000250235">
    <property type="component" value="Unassembled WGS sequence"/>
</dbReference>
<dbReference type="AlphaFoldDB" id="A0A2Z7C1E1"/>
<evidence type="ECO:0000256" key="1">
    <source>
        <dbReference type="SAM" id="MobiDB-lite"/>
    </source>
</evidence>
<gene>
    <name evidence="2" type="ORF">F511_29260</name>
</gene>
<organism evidence="2 3">
    <name type="scientific">Dorcoceras hygrometricum</name>
    <dbReference type="NCBI Taxonomy" id="472368"/>
    <lineage>
        <taxon>Eukaryota</taxon>
        <taxon>Viridiplantae</taxon>
        <taxon>Streptophyta</taxon>
        <taxon>Embryophyta</taxon>
        <taxon>Tracheophyta</taxon>
        <taxon>Spermatophyta</taxon>
        <taxon>Magnoliopsida</taxon>
        <taxon>eudicotyledons</taxon>
        <taxon>Gunneridae</taxon>
        <taxon>Pentapetalae</taxon>
        <taxon>asterids</taxon>
        <taxon>lamiids</taxon>
        <taxon>Lamiales</taxon>
        <taxon>Gesneriaceae</taxon>
        <taxon>Didymocarpoideae</taxon>
        <taxon>Trichosporeae</taxon>
        <taxon>Loxocarpinae</taxon>
        <taxon>Dorcoceras</taxon>
    </lineage>
</organism>
<feature type="compositionally biased region" description="Polar residues" evidence="1">
    <location>
        <begin position="90"/>
        <end position="107"/>
    </location>
</feature>
<sequence length="170" mass="18945">MWELPTPLIVANKSQQGDEVYGSYPLVLNRHPGKISNAEHIQQCKEYTAAIVNIHAQSNAVKQAHIRNSSLLCYNYYNWVPSNTYLTPAKTNTNTTSGTHKVGSGQSPKELPERQTQSDAYANRLEKGHVFARLTSFTQASKSSTKLSVSARGVQRYHSYFNQSCLPSVI</sequence>
<protein>
    <submittedName>
        <fullName evidence="2">Uncharacterized protein</fullName>
    </submittedName>
</protein>
<dbReference type="EMBL" id="KV001992">
    <property type="protein sequence ID" value="KZV38260.1"/>
    <property type="molecule type" value="Genomic_DNA"/>
</dbReference>
<accession>A0A2Z7C1E1</accession>
<proteinExistence type="predicted"/>
<feature type="region of interest" description="Disordered" evidence="1">
    <location>
        <begin position="90"/>
        <end position="117"/>
    </location>
</feature>
<evidence type="ECO:0000313" key="2">
    <source>
        <dbReference type="EMBL" id="KZV38260.1"/>
    </source>
</evidence>
<keyword evidence="3" id="KW-1185">Reference proteome</keyword>
<evidence type="ECO:0000313" key="3">
    <source>
        <dbReference type="Proteomes" id="UP000250235"/>
    </source>
</evidence>